<reference evidence="1 2" key="1">
    <citation type="journal article" date="2018" name="Front. Plant Sci.">
        <title>Red Clover (Trifolium pratense) and Zigzag Clover (T. medium) - A Picture of Genomic Similarities and Differences.</title>
        <authorList>
            <person name="Dluhosova J."/>
            <person name="Istvanek J."/>
            <person name="Nedelnik J."/>
            <person name="Repkova J."/>
        </authorList>
    </citation>
    <scope>NUCLEOTIDE SEQUENCE [LARGE SCALE GENOMIC DNA]</scope>
    <source>
        <strain evidence="2">cv. 10/8</strain>
        <tissue evidence="1">Leaf</tissue>
    </source>
</reference>
<comment type="caution">
    <text evidence="1">The sequence shown here is derived from an EMBL/GenBank/DDBJ whole genome shotgun (WGS) entry which is preliminary data.</text>
</comment>
<name>A0A392PT73_9FABA</name>
<dbReference type="EMBL" id="LXQA010094754">
    <property type="protein sequence ID" value="MCI15034.1"/>
    <property type="molecule type" value="Genomic_DNA"/>
</dbReference>
<feature type="non-terminal residue" evidence="1">
    <location>
        <position position="1"/>
    </location>
</feature>
<evidence type="ECO:0000313" key="1">
    <source>
        <dbReference type="EMBL" id="MCI15034.1"/>
    </source>
</evidence>
<evidence type="ECO:0000313" key="2">
    <source>
        <dbReference type="Proteomes" id="UP000265520"/>
    </source>
</evidence>
<proteinExistence type="predicted"/>
<keyword evidence="2" id="KW-1185">Reference proteome</keyword>
<dbReference type="Proteomes" id="UP000265520">
    <property type="component" value="Unassembled WGS sequence"/>
</dbReference>
<dbReference type="AlphaFoldDB" id="A0A392PT73"/>
<accession>A0A392PT73</accession>
<organism evidence="1 2">
    <name type="scientific">Trifolium medium</name>
    <dbReference type="NCBI Taxonomy" id="97028"/>
    <lineage>
        <taxon>Eukaryota</taxon>
        <taxon>Viridiplantae</taxon>
        <taxon>Streptophyta</taxon>
        <taxon>Embryophyta</taxon>
        <taxon>Tracheophyta</taxon>
        <taxon>Spermatophyta</taxon>
        <taxon>Magnoliopsida</taxon>
        <taxon>eudicotyledons</taxon>
        <taxon>Gunneridae</taxon>
        <taxon>Pentapetalae</taxon>
        <taxon>rosids</taxon>
        <taxon>fabids</taxon>
        <taxon>Fabales</taxon>
        <taxon>Fabaceae</taxon>
        <taxon>Papilionoideae</taxon>
        <taxon>50 kb inversion clade</taxon>
        <taxon>NPAAA clade</taxon>
        <taxon>Hologalegina</taxon>
        <taxon>IRL clade</taxon>
        <taxon>Trifolieae</taxon>
        <taxon>Trifolium</taxon>
    </lineage>
</organism>
<sequence>RLHLLHLEEHFNGPSQLARAVASSFLHRHGLCGSMLSIAALYRRIVEMCSGAGGHCDAFHSLGCRGHKWR</sequence>
<protein>
    <submittedName>
        <fullName evidence="1">Uncharacterized protein</fullName>
    </submittedName>
</protein>